<feature type="domain" description="ABC transmembrane type-2" evidence="6">
    <location>
        <begin position="110"/>
        <end position="334"/>
    </location>
</feature>
<dbReference type="AlphaFoldDB" id="A0AAQ4CWN4"/>
<feature type="transmembrane region" description="Helical" evidence="5">
    <location>
        <begin position="301"/>
        <end position="325"/>
    </location>
</feature>
<reference evidence="7 8" key="1">
    <citation type="journal article" date="2022" name="Microbiol. Resour. Announc.">
        <title>Complete Genome Sequence of the Hyperthermophilic and Acidophilic Archaeon Saccharolobus caldissimus Strain HS-3T.</title>
        <authorList>
            <person name="Sakai H.D."/>
            <person name="Kurosawa N."/>
        </authorList>
    </citation>
    <scope>NUCLEOTIDE SEQUENCE [LARGE SCALE GENOMIC DNA]</scope>
    <source>
        <strain evidence="7 8">JCM32116</strain>
    </source>
</reference>
<gene>
    <name evidence="7" type="ORF">SACC_32320</name>
</gene>
<evidence type="ECO:0000256" key="4">
    <source>
        <dbReference type="ARBA" id="ARBA00023136"/>
    </source>
</evidence>
<accession>A0AAQ4CWN4</accession>
<evidence type="ECO:0000256" key="5">
    <source>
        <dbReference type="SAM" id="Phobius"/>
    </source>
</evidence>
<comment type="subcellular location">
    <subcellularLocation>
        <location evidence="1">Membrane</location>
        <topology evidence="1">Multi-pass membrane protein</topology>
    </subcellularLocation>
</comment>
<dbReference type="GO" id="GO:0140359">
    <property type="term" value="F:ABC-type transporter activity"/>
    <property type="evidence" value="ECO:0007669"/>
    <property type="project" value="InterPro"/>
</dbReference>
<feature type="transmembrane region" description="Helical" evidence="5">
    <location>
        <begin position="252"/>
        <end position="273"/>
    </location>
</feature>
<evidence type="ECO:0000256" key="2">
    <source>
        <dbReference type="ARBA" id="ARBA00022692"/>
    </source>
</evidence>
<evidence type="ECO:0000256" key="1">
    <source>
        <dbReference type="ARBA" id="ARBA00004141"/>
    </source>
</evidence>
<protein>
    <submittedName>
        <fullName evidence="7">ABC transporter</fullName>
    </submittedName>
</protein>
<evidence type="ECO:0000256" key="3">
    <source>
        <dbReference type="ARBA" id="ARBA00022989"/>
    </source>
</evidence>
<keyword evidence="4 5" id="KW-0472">Membrane</keyword>
<dbReference type="PROSITE" id="PS51012">
    <property type="entry name" value="ABC_TM2"/>
    <property type="match status" value="1"/>
</dbReference>
<dbReference type="PANTHER" id="PTHR43027:SF1">
    <property type="entry name" value="DOXORUBICIN RESISTANCE ABC TRANSPORTER PERMEASE PROTEIN DRRC-RELATED"/>
    <property type="match status" value="1"/>
</dbReference>
<feature type="transmembrane region" description="Helical" evidence="5">
    <location>
        <begin position="144"/>
        <end position="167"/>
    </location>
</feature>
<dbReference type="KEGG" id="scas:SACC_32320"/>
<feature type="transmembrane region" description="Helical" evidence="5">
    <location>
        <begin position="219"/>
        <end position="245"/>
    </location>
</feature>
<evidence type="ECO:0000313" key="7">
    <source>
        <dbReference type="EMBL" id="BDC00216.1"/>
    </source>
</evidence>
<dbReference type="InterPro" id="IPR047817">
    <property type="entry name" value="ABC2_TM_bact-type"/>
</dbReference>
<name>A0AAQ4CWN4_9CREN</name>
<dbReference type="GO" id="GO:0016020">
    <property type="term" value="C:membrane"/>
    <property type="evidence" value="ECO:0007669"/>
    <property type="project" value="UniProtKB-SubCell"/>
</dbReference>
<proteinExistence type="predicted"/>
<dbReference type="Pfam" id="PF12698">
    <property type="entry name" value="ABC2_membrane_3"/>
    <property type="match status" value="1"/>
</dbReference>
<keyword evidence="8" id="KW-1185">Reference proteome</keyword>
<organism evidence="7 8">
    <name type="scientific">Saccharolobus caldissimus</name>
    <dbReference type="NCBI Taxonomy" id="1702097"/>
    <lineage>
        <taxon>Archaea</taxon>
        <taxon>Thermoproteota</taxon>
        <taxon>Thermoprotei</taxon>
        <taxon>Sulfolobales</taxon>
        <taxon>Sulfolobaceae</taxon>
        <taxon>Saccharolobus</taxon>
    </lineage>
</organism>
<evidence type="ECO:0000259" key="6">
    <source>
        <dbReference type="PROSITE" id="PS51012"/>
    </source>
</evidence>
<keyword evidence="2 5" id="KW-0812">Transmembrane</keyword>
<feature type="transmembrane region" description="Helical" evidence="5">
    <location>
        <begin position="188"/>
        <end position="213"/>
    </location>
</feature>
<dbReference type="InterPro" id="IPR013525">
    <property type="entry name" value="ABC2_TM"/>
</dbReference>
<dbReference type="EMBL" id="AP025226">
    <property type="protein sequence ID" value="BDC00216.1"/>
    <property type="molecule type" value="Genomic_DNA"/>
</dbReference>
<dbReference type="InterPro" id="IPR052902">
    <property type="entry name" value="ABC-2_transporter"/>
</dbReference>
<feature type="transmembrane region" description="Helical" evidence="5">
    <location>
        <begin position="24"/>
        <end position="46"/>
    </location>
</feature>
<sequence length="337" mass="38349">MIKMNRIILTVSALVKDNLRNRFVIFWVIVFPVLLTLLFSLVFGGFSTYFHVMVVVQGNENLAKFLNTTDIFQGITNVSLTYAMKHNYIYLKVNGTTFIIYASKQNQQFIPTLEAIVREYYQQDVNNNLHFNVAKITNYTYYDYLISGMIGIVSLSNGVLGIIGVSAGYYRDRLVERLAASPLRSYEWVISLIIYVIIITIISTITVIILGIIFNFIPIISLSFIGFIILSTLLFGGLGAIIYGLTPKDKIFLSEIISNILIFPLMFLSNAFFPSNVYPQYIREFVQYQPLSDIITVIRDFTIYGTLPSMSTILIIVILTIIFIYTGGKLLKLREID</sequence>
<dbReference type="Proteomes" id="UP001319921">
    <property type="component" value="Chromosome"/>
</dbReference>
<evidence type="ECO:0000313" key="8">
    <source>
        <dbReference type="Proteomes" id="UP001319921"/>
    </source>
</evidence>
<keyword evidence="3 5" id="KW-1133">Transmembrane helix</keyword>
<dbReference type="PANTHER" id="PTHR43027">
    <property type="entry name" value="DOXORUBICIN RESISTANCE ABC TRANSPORTER PERMEASE PROTEIN DRRC-RELATED"/>
    <property type="match status" value="1"/>
</dbReference>